<dbReference type="Proteomes" id="UP000683428">
    <property type="component" value="Chromosome"/>
</dbReference>
<dbReference type="SUPFAM" id="SSF53146">
    <property type="entry name" value="Nitrogenase accessory factor-like"/>
    <property type="match status" value="1"/>
</dbReference>
<dbReference type="PANTHER" id="PTHR33937">
    <property type="entry name" value="IRON-MOLYBDENUM PROTEIN-RELATED-RELATED"/>
    <property type="match status" value="1"/>
</dbReference>
<dbReference type="EMBL" id="CP064782">
    <property type="protein sequence ID" value="QWT49109.1"/>
    <property type="molecule type" value="Genomic_DNA"/>
</dbReference>
<evidence type="ECO:0000313" key="2">
    <source>
        <dbReference type="EMBL" id="QWT49109.1"/>
    </source>
</evidence>
<dbReference type="AlphaFoldDB" id="A0A975SNL7"/>
<proteinExistence type="predicted"/>
<dbReference type="InterPro" id="IPR051840">
    <property type="entry name" value="NifX/NifY_domain"/>
</dbReference>
<dbReference type="Gene3D" id="3.30.420.130">
    <property type="entry name" value="Dinitrogenase iron-molybdenum cofactor biosynthesis domain"/>
    <property type="match status" value="1"/>
</dbReference>
<keyword evidence="1" id="KW-0535">Nitrogen fixation</keyword>
<evidence type="ECO:0000256" key="1">
    <source>
        <dbReference type="ARBA" id="ARBA00023231"/>
    </source>
</evidence>
<dbReference type="CDD" id="cd00853">
    <property type="entry name" value="NifX"/>
    <property type="match status" value="1"/>
</dbReference>
<keyword evidence="3" id="KW-1185">Reference proteome</keyword>
<dbReference type="RefSeq" id="WP_232368517.1">
    <property type="nucleotide sequence ID" value="NZ_CP064782.1"/>
</dbReference>
<reference evidence="2" key="1">
    <citation type="submission" date="2020-11" db="EMBL/GenBank/DDBJ databases">
        <title>Azospira inquinata sp. nov.</title>
        <authorList>
            <person name="Moe W.M."/>
            <person name="Mikes M.C."/>
        </authorList>
    </citation>
    <scope>NUCLEOTIDE SEQUENCE</scope>
    <source>
        <strain evidence="2">Azo-3</strain>
    </source>
</reference>
<dbReference type="PANTHER" id="PTHR33937:SF1">
    <property type="entry name" value="IRON-MOLIBDENUM COFACTOR PROCESSING PROTEIN"/>
    <property type="match status" value="1"/>
</dbReference>
<protein>
    <submittedName>
        <fullName evidence="2">Vanadium nitrogenase</fullName>
    </submittedName>
</protein>
<name>A0A975SNL7_9RHOO</name>
<sequence>MLKIAFASTDLARVNLHFGAAERFVIYDVSPGEAEMVGVGEFMAAVMKGENKDRALPAGTVLVPGEEMRPSPEELLKPPEDKVLAKLEFLKDCAAVYAASIGNSSIKRLMAANIQPIIVDNGHDIVDLLNEVSLALANRGALPWVDRALTQQQRQQSPDRFAAIAAEGWKGGYVPEEKLSHQLITSVDELD</sequence>
<gene>
    <name evidence="2" type="ORF">Azoinq_00340</name>
</gene>
<dbReference type="KEGG" id="aiq:Azoinq_00340"/>
<evidence type="ECO:0000313" key="3">
    <source>
        <dbReference type="Proteomes" id="UP000683428"/>
    </source>
</evidence>
<accession>A0A975SNL7</accession>
<organism evidence="2 3">
    <name type="scientific">Azospira inquinata</name>
    <dbReference type="NCBI Taxonomy" id="2785627"/>
    <lineage>
        <taxon>Bacteria</taxon>
        <taxon>Pseudomonadati</taxon>
        <taxon>Pseudomonadota</taxon>
        <taxon>Betaproteobacteria</taxon>
        <taxon>Rhodocyclales</taxon>
        <taxon>Rhodocyclaceae</taxon>
        <taxon>Azospira</taxon>
    </lineage>
</organism>
<dbReference type="InterPro" id="IPR034169">
    <property type="entry name" value="NifX-like"/>
</dbReference>
<dbReference type="InterPro" id="IPR036105">
    <property type="entry name" value="DiNase_FeMo-co_biosyn_sf"/>
</dbReference>